<proteinExistence type="predicted"/>
<reference evidence="4 5" key="1">
    <citation type="submission" date="2024-10" db="EMBL/GenBank/DDBJ databases">
        <title>The Natural Products Discovery Center: Release of the First 8490 Sequenced Strains for Exploring Actinobacteria Biosynthetic Diversity.</title>
        <authorList>
            <person name="Kalkreuter E."/>
            <person name="Kautsar S.A."/>
            <person name="Yang D."/>
            <person name="Bader C.D."/>
            <person name="Teijaro C.N."/>
            <person name="Fluegel L."/>
            <person name="Davis C.M."/>
            <person name="Simpson J.R."/>
            <person name="Lauterbach L."/>
            <person name="Steele A.D."/>
            <person name="Gui C."/>
            <person name="Meng S."/>
            <person name="Li G."/>
            <person name="Viehrig K."/>
            <person name="Ye F."/>
            <person name="Su P."/>
            <person name="Kiefer A.F."/>
            <person name="Nichols A."/>
            <person name="Cepeda A.J."/>
            <person name="Yan W."/>
            <person name="Fan B."/>
            <person name="Jiang Y."/>
            <person name="Adhikari A."/>
            <person name="Zheng C.-J."/>
            <person name="Schuster L."/>
            <person name="Cowan T.M."/>
            <person name="Smanski M.J."/>
            <person name="Chevrette M.G."/>
            <person name="De Carvalho L.P.S."/>
            <person name="Shen B."/>
        </authorList>
    </citation>
    <scope>NUCLEOTIDE SEQUENCE [LARGE SCALE GENOMIC DNA]</scope>
    <source>
        <strain evidence="4 5">NPDC019481</strain>
    </source>
</reference>
<keyword evidence="2" id="KW-0812">Transmembrane</keyword>
<keyword evidence="5" id="KW-1185">Reference proteome</keyword>
<feature type="compositionally biased region" description="Pro residues" evidence="1">
    <location>
        <begin position="19"/>
        <end position="40"/>
    </location>
</feature>
<dbReference type="Pfam" id="PF13828">
    <property type="entry name" value="DUF4190"/>
    <property type="match status" value="1"/>
</dbReference>
<sequence>MTQPDDGPTATGPQNQPAPAQPAPDQPVPAQPAPDQPAPAQPTAEQPTSPYGPASPTSPAGPTTPAAPVYGHPVQHVSGPPVPPVQDAMVHPEQNAAGQPAQYPSGQYPSGQYPTGQPVQYPSGQYPTGQYTSGQYASGQVQPYPPQYQYGYAPAPPKNDLGVWSLVTGILSWIMCPLVLGVVAIFTGNASRKAVREGLANNPGSATAGLVLGWINVGLFGVGILVWIMFLFFGLLGAAFSVSQS</sequence>
<name>A0ABW7XM49_9MICO</name>
<feature type="compositionally biased region" description="Polar residues" evidence="1">
    <location>
        <begin position="102"/>
        <end position="129"/>
    </location>
</feature>
<evidence type="ECO:0000259" key="3">
    <source>
        <dbReference type="Pfam" id="PF13828"/>
    </source>
</evidence>
<keyword evidence="2" id="KW-1133">Transmembrane helix</keyword>
<evidence type="ECO:0000256" key="1">
    <source>
        <dbReference type="SAM" id="MobiDB-lite"/>
    </source>
</evidence>
<protein>
    <submittedName>
        <fullName evidence="4">DUF4190 domain-containing protein</fullName>
    </submittedName>
</protein>
<dbReference type="EMBL" id="JBIRYI010000010">
    <property type="protein sequence ID" value="MFI2488596.1"/>
    <property type="molecule type" value="Genomic_DNA"/>
</dbReference>
<organism evidence="4 5">
    <name type="scientific">Promicromonospora kroppenstedtii</name>
    <dbReference type="NCBI Taxonomy" id="440482"/>
    <lineage>
        <taxon>Bacteria</taxon>
        <taxon>Bacillati</taxon>
        <taxon>Actinomycetota</taxon>
        <taxon>Actinomycetes</taxon>
        <taxon>Micrococcales</taxon>
        <taxon>Promicromonosporaceae</taxon>
        <taxon>Promicromonospora</taxon>
    </lineage>
</organism>
<feature type="domain" description="DUF4190" evidence="3">
    <location>
        <begin position="161"/>
        <end position="222"/>
    </location>
</feature>
<keyword evidence="2" id="KW-0472">Membrane</keyword>
<comment type="caution">
    <text evidence="4">The sequence shown here is derived from an EMBL/GenBank/DDBJ whole genome shotgun (WGS) entry which is preliminary data.</text>
</comment>
<gene>
    <name evidence="4" type="ORF">ACH47X_16935</name>
</gene>
<feature type="compositionally biased region" description="Low complexity" evidence="1">
    <location>
        <begin position="41"/>
        <end position="68"/>
    </location>
</feature>
<feature type="compositionally biased region" description="Low complexity" evidence="1">
    <location>
        <begin position="8"/>
        <end position="18"/>
    </location>
</feature>
<dbReference type="RefSeq" id="WP_397405730.1">
    <property type="nucleotide sequence ID" value="NZ_JBIRYI010000010.1"/>
</dbReference>
<feature type="region of interest" description="Disordered" evidence="1">
    <location>
        <begin position="1"/>
        <end position="129"/>
    </location>
</feature>
<feature type="transmembrane region" description="Helical" evidence="2">
    <location>
        <begin position="207"/>
        <end position="240"/>
    </location>
</feature>
<accession>A0ABW7XM49</accession>
<feature type="transmembrane region" description="Helical" evidence="2">
    <location>
        <begin position="163"/>
        <end position="186"/>
    </location>
</feature>
<evidence type="ECO:0000256" key="2">
    <source>
        <dbReference type="SAM" id="Phobius"/>
    </source>
</evidence>
<evidence type="ECO:0000313" key="5">
    <source>
        <dbReference type="Proteomes" id="UP001611580"/>
    </source>
</evidence>
<evidence type="ECO:0000313" key="4">
    <source>
        <dbReference type="EMBL" id="MFI2488596.1"/>
    </source>
</evidence>
<dbReference type="InterPro" id="IPR025241">
    <property type="entry name" value="DUF4190"/>
</dbReference>
<dbReference type="Proteomes" id="UP001611580">
    <property type="component" value="Unassembled WGS sequence"/>
</dbReference>